<dbReference type="Pfam" id="PF12228">
    <property type="entry name" value="DUF3604"/>
    <property type="match status" value="1"/>
</dbReference>
<sequence length="217" mass="23991">VAPIASPSERNAFFGDLHVHTRNSYDAFVFGTRADPDAAYEFAKGNAIAHPAGFELQLDRPLDFQMVADHANYLGMLPAMTDPDSPAYDHPVAETVRAAETVAERQGIFAAMQPYVRFMSDTDPSIREHLNMDVVRSAWSETIAAANRHNVPGTFTAFIGYEYTSAGSGGVYANLHRNVVFRGNRGPDAPFSRLDSFNPEDLWSKMDEWREAGMDAL</sequence>
<accession>A0A381V4R5</accession>
<dbReference type="AlphaFoldDB" id="A0A381V4R5"/>
<gene>
    <name evidence="1" type="ORF">METZ01_LOCUS88196</name>
</gene>
<feature type="non-terminal residue" evidence="1">
    <location>
        <position position="217"/>
    </location>
</feature>
<proteinExistence type="predicted"/>
<dbReference type="InterPro" id="IPR022028">
    <property type="entry name" value="DUF3604"/>
</dbReference>
<evidence type="ECO:0000313" key="1">
    <source>
        <dbReference type="EMBL" id="SVA35342.1"/>
    </source>
</evidence>
<protein>
    <recommendedName>
        <fullName evidence="2">DUF3604 domain-containing protein</fullName>
    </recommendedName>
</protein>
<name>A0A381V4R5_9ZZZZ</name>
<reference evidence="1" key="1">
    <citation type="submission" date="2018-05" db="EMBL/GenBank/DDBJ databases">
        <authorList>
            <person name="Lanie J.A."/>
            <person name="Ng W.-L."/>
            <person name="Kazmierczak K.M."/>
            <person name="Andrzejewski T.M."/>
            <person name="Davidsen T.M."/>
            <person name="Wayne K.J."/>
            <person name="Tettelin H."/>
            <person name="Glass J.I."/>
            <person name="Rusch D."/>
            <person name="Podicherti R."/>
            <person name="Tsui H.-C.T."/>
            <person name="Winkler M.E."/>
        </authorList>
    </citation>
    <scope>NUCLEOTIDE SEQUENCE</scope>
</reference>
<feature type="non-terminal residue" evidence="1">
    <location>
        <position position="1"/>
    </location>
</feature>
<evidence type="ECO:0008006" key="2">
    <source>
        <dbReference type="Google" id="ProtNLM"/>
    </source>
</evidence>
<organism evidence="1">
    <name type="scientific">marine metagenome</name>
    <dbReference type="NCBI Taxonomy" id="408172"/>
    <lineage>
        <taxon>unclassified sequences</taxon>
        <taxon>metagenomes</taxon>
        <taxon>ecological metagenomes</taxon>
    </lineage>
</organism>
<dbReference type="EMBL" id="UINC01007844">
    <property type="protein sequence ID" value="SVA35342.1"/>
    <property type="molecule type" value="Genomic_DNA"/>
</dbReference>